<accession>A0A0B1TME7</accession>
<gene>
    <name evidence="1" type="ORF">OESDEN_03474</name>
</gene>
<dbReference type="InterPro" id="IPR003158">
    <property type="entry name" value="Photosyn_RC_cyt_c-su"/>
</dbReference>
<dbReference type="OrthoDB" id="5782607at2759"/>
<evidence type="ECO:0000313" key="2">
    <source>
        <dbReference type="Proteomes" id="UP000053660"/>
    </source>
</evidence>
<dbReference type="GO" id="GO:0020037">
    <property type="term" value="F:heme binding"/>
    <property type="evidence" value="ECO:0007669"/>
    <property type="project" value="InterPro"/>
</dbReference>
<reference evidence="1 2" key="1">
    <citation type="submission" date="2014-03" db="EMBL/GenBank/DDBJ databases">
        <title>Draft genome of the hookworm Oesophagostomum dentatum.</title>
        <authorList>
            <person name="Mitreva M."/>
        </authorList>
    </citation>
    <scope>NUCLEOTIDE SEQUENCE [LARGE SCALE GENOMIC DNA]</scope>
    <source>
        <strain evidence="1 2">OD-Hann</strain>
    </source>
</reference>
<dbReference type="EMBL" id="KN549635">
    <property type="protein sequence ID" value="KHJ96565.1"/>
    <property type="molecule type" value="Genomic_DNA"/>
</dbReference>
<sequence length="143" mass="16498">MDEVAFAIHVEPIADAVKELNERVAQVIFMVEKNAETLQRLEQKMRYYDSAMEMLLQRTTPRSNCAFCTFEDNRDQHQTGRCCRYADPVARAMQASAMRLCEKCLQPKHSEDCGLTCQICGRGHNVLLCPSRGRHSNFKRRKN</sequence>
<dbReference type="GO" id="GO:0009055">
    <property type="term" value="F:electron transfer activity"/>
    <property type="evidence" value="ECO:0007669"/>
    <property type="project" value="InterPro"/>
</dbReference>
<evidence type="ECO:0000313" key="1">
    <source>
        <dbReference type="EMBL" id="KHJ96565.1"/>
    </source>
</evidence>
<dbReference type="Proteomes" id="UP000053660">
    <property type="component" value="Unassembled WGS sequence"/>
</dbReference>
<protein>
    <submittedName>
        <fullName evidence="1">Uncharacterized protein</fullName>
    </submittedName>
</protein>
<dbReference type="AlphaFoldDB" id="A0A0B1TME7"/>
<keyword evidence="2" id="KW-1185">Reference proteome</keyword>
<dbReference type="Pfam" id="PF02276">
    <property type="entry name" value="CytoC_RC"/>
    <property type="match status" value="1"/>
</dbReference>
<dbReference type="GO" id="GO:0005506">
    <property type="term" value="F:iron ion binding"/>
    <property type="evidence" value="ECO:0007669"/>
    <property type="project" value="InterPro"/>
</dbReference>
<proteinExistence type="predicted"/>
<organism evidence="1 2">
    <name type="scientific">Oesophagostomum dentatum</name>
    <name type="common">Nodular worm</name>
    <dbReference type="NCBI Taxonomy" id="61180"/>
    <lineage>
        <taxon>Eukaryota</taxon>
        <taxon>Metazoa</taxon>
        <taxon>Ecdysozoa</taxon>
        <taxon>Nematoda</taxon>
        <taxon>Chromadorea</taxon>
        <taxon>Rhabditida</taxon>
        <taxon>Rhabditina</taxon>
        <taxon>Rhabditomorpha</taxon>
        <taxon>Strongyloidea</taxon>
        <taxon>Strongylidae</taxon>
        <taxon>Oesophagostomum</taxon>
    </lineage>
</organism>
<name>A0A0B1TME7_OESDE</name>